<accession>A0A0N8KRA8</accession>
<reference evidence="2 3" key="1">
    <citation type="submission" date="2015-09" db="EMBL/GenBank/DDBJ databases">
        <title>A metagenomics-based metabolic model of nitrate-dependent anaerobic oxidation of methane by Methanoperedens-like archaea.</title>
        <authorList>
            <person name="Arshad A."/>
            <person name="Speth D.R."/>
            <person name="De Graaf R.M."/>
            <person name="Op Den Camp H.J."/>
            <person name="Jetten M.S."/>
            <person name="Welte C.U."/>
        </authorList>
    </citation>
    <scope>NUCLEOTIDE SEQUENCE [LARGE SCALE GENOMIC DNA]</scope>
</reference>
<dbReference type="Proteomes" id="UP000050360">
    <property type="component" value="Unassembled WGS sequence"/>
</dbReference>
<protein>
    <recommendedName>
        <fullName evidence="1">PIN domain-containing protein</fullName>
    </recommendedName>
</protein>
<feature type="domain" description="PIN" evidence="1">
    <location>
        <begin position="8"/>
        <end position="115"/>
    </location>
</feature>
<dbReference type="InterPro" id="IPR029060">
    <property type="entry name" value="PIN-like_dom_sf"/>
</dbReference>
<dbReference type="InterPro" id="IPR002850">
    <property type="entry name" value="PIN_toxin-like"/>
</dbReference>
<evidence type="ECO:0000313" key="3">
    <source>
        <dbReference type="Proteomes" id="UP000050360"/>
    </source>
</evidence>
<dbReference type="PANTHER" id="PTHR34610:SF4">
    <property type="entry name" value="SLL8027 PROTEIN"/>
    <property type="match status" value="1"/>
</dbReference>
<gene>
    <name evidence="2" type="ORF">MPEBLZ_01051</name>
</gene>
<evidence type="ECO:0000259" key="1">
    <source>
        <dbReference type="Pfam" id="PF13470"/>
    </source>
</evidence>
<dbReference type="AlphaFoldDB" id="A0A0N8KRA8"/>
<evidence type="ECO:0000313" key="2">
    <source>
        <dbReference type="EMBL" id="KPQ44418.1"/>
    </source>
</evidence>
<sequence length="149" mass="16926">MKNIELKFFIDTTVVVSAVTGRNKKAWVLLESGRKKVISLYVNEFIIKETRRTLKVLQISQEKTNYAVEYILECCTVRGNVPKKEFSGFNIRDRSDIPILAGAVEESAILVTEDNVLRKDAMEYIESITPEEALRKLGDLGKKRKDSGN</sequence>
<dbReference type="SUPFAM" id="SSF88723">
    <property type="entry name" value="PIN domain-like"/>
    <property type="match status" value="1"/>
</dbReference>
<organism evidence="2 3">
    <name type="scientific">Candidatus Methanoperedens nitratireducens</name>
    <dbReference type="NCBI Taxonomy" id="1392998"/>
    <lineage>
        <taxon>Archaea</taxon>
        <taxon>Methanobacteriati</taxon>
        <taxon>Methanobacteriota</taxon>
        <taxon>Stenosarchaea group</taxon>
        <taxon>Methanomicrobia</taxon>
        <taxon>Methanosarcinales</taxon>
        <taxon>ANME-2 cluster</taxon>
        <taxon>Candidatus Methanoperedentaceae</taxon>
        <taxon>Candidatus Methanoperedens</taxon>
    </lineage>
</organism>
<name>A0A0N8KRA8_9EURY</name>
<dbReference type="Pfam" id="PF13470">
    <property type="entry name" value="PIN_3"/>
    <property type="match status" value="1"/>
</dbReference>
<comment type="caution">
    <text evidence="2">The sequence shown here is derived from an EMBL/GenBank/DDBJ whole genome shotgun (WGS) entry which is preliminary data.</text>
</comment>
<dbReference type="InterPro" id="IPR002716">
    <property type="entry name" value="PIN_dom"/>
</dbReference>
<dbReference type="EMBL" id="LKCM01000095">
    <property type="protein sequence ID" value="KPQ44418.1"/>
    <property type="molecule type" value="Genomic_DNA"/>
</dbReference>
<proteinExistence type="predicted"/>
<dbReference type="PANTHER" id="PTHR34610">
    <property type="entry name" value="SSL7007 PROTEIN"/>
    <property type="match status" value="1"/>
</dbReference>